<feature type="domain" description="VOC" evidence="1">
    <location>
        <begin position="5"/>
        <end position="131"/>
    </location>
</feature>
<dbReference type="Gene3D" id="3.10.180.10">
    <property type="entry name" value="2,3-Dihydroxybiphenyl 1,2-Dioxygenase, domain 1"/>
    <property type="match status" value="1"/>
</dbReference>
<organism evidence="2 3">
    <name type="scientific">Erythrobacter longus</name>
    <dbReference type="NCBI Taxonomy" id="1044"/>
    <lineage>
        <taxon>Bacteria</taxon>
        <taxon>Pseudomonadati</taxon>
        <taxon>Pseudomonadota</taxon>
        <taxon>Alphaproteobacteria</taxon>
        <taxon>Sphingomonadales</taxon>
        <taxon>Erythrobacteraceae</taxon>
        <taxon>Erythrobacter/Porphyrobacter group</taxon>
        <taxon>Erythrobacter</taxon>
    </lineage>
</organism>
<dbReference type="RefSeq" id="WP_034959567.1">
    <property type="nucleotide sequence ID" value="NZ_JMIW01000003.1"/>
</dbReference>
<evidence type="ECO:0000259" key="1">
    <source>
        <dbReference type="PROSITE" id="PS51819"/>
    </source>
</evidence>
<reference evidence="2 3" key="1">
    <citation type="submission" date="2014-04" db="EMBL/GenBank/DDBJ databases">
        <title>A comprehensive comparison of genomes of Erythrobacter spp. strains.</title>
        <authorList>
            <person name="Zheng Q."/>
        </authorList>
    </citation>
    <scope>NUCLEOTIDE SEQUENCE [LARGE SCALE GENOMIC DNA]</scope>
    <source>
        <strain evidence="2 3">DSM 6997</strain>
    </source>
</reference>
<dbReference type="InterPro" id="IPR037523">
    <property type="entry name" value="VOC_core"/>
</dbReference>
<dbReference type="PANTHER" id="PTHR36437:SF2">
    <property type="entry name" value="GLYOXALASE_BLEOMYCIN RESISTANCE PROTEIN_DIOXYGENASE"/>
    <property type="match status" value="1"/>
</dbReference>
<keyword evidence="3" id="KW-1185">Reference proteome</keyword>
<sequence>MTTETFAMTTLVVPDYDAGIAFYVGALGFTLIEDTEFASTGGSGKRWVVVEASGGGRLLLAKAKTQAQTAAIGNQTGGRVSFFLNTNNFADTHARFLAAGVEFLEEPRHEPYATVAVFADPFGNKWDLIELKAGNDTRRPDPN</sequence>
<keyword evidence="2" id="KW-0560">Oxidoreductase</keyword>
<proteinExistence type="predicted"/>
<dbReference type="AlphaFoldDB" id="A0A074M9K0"/>
<dbReference type="EMBL" id="JMIW01000003">
    <property type="protein sequence ID" value="KEO90089.1"/>
    <property type="molecule type" value="Genomic_DNA"/>
</dbReference>
<dbReference type="InterPro" id="IPR004360">
    <property type="entry name" value="Glyas_Fos-R_dOase_dom"/>
</dbReference>
<dbReference type="PANTHER" id="PTHR36437">
    <property type="entry name" value="GLYOXALASE/BLEOMYCIN RESISTANCE PROTEIN/DIOXYGENASE"/>
    <property type="match status" value="1"/>
</dbReference>
<dbReference type="STRING" id="1044.EH31_08330"/>
<name>A0A074M9K0_ERYLO</name>
<accession>A0A074M9K0</accession>
<dbReference type="PROSITE" id="PS51819">
    <property type="entry name" value="VOC"/>
    <property type="match status" value="1"/>
</dbReference>
<evidence type="ECO:0000313" key="3">
    <source>
        <dbReference type="Proteomes" id="UP000027647"/>
    </source>
</evidence>
<gene>
    <name evidence="2" type="ORF">EH31_08330</name>
</gene>
<dbReference type="SUPFAM" id="SSF54593">
    <property type="entry name" value="Glyoxalase/Bleomycin resistance protein/Dihydroxybiphenyl dioxygenase"/>
    <property type="match status" value="1"/>
</dbReference>
<dbReference type="eggNOG" id="COG0346">
    <property type="taxonomic scope" value="Bacteria"/>
</dbReference>
<evidence type="ECO:0000313" key="2">
    <source>
        <dbReference type="EMBL" id="KEO90089.1"/>
    </source>
</evidence>
<keyword evidence="2" id="KW-0223">Dioxygenase</keyword>
<dbReference type="Proteomes" id="UP000027647">
    <property type="component" value="Unassembled WGS sequence"/>
</dbReference>
<protein>
    <submittedName>
        <fullName evidence="2">Extradiol dioxygenase</fullName>
    </submittedName>
</protein>
<dbReference type="InterPro" id="IPR029068">
    <property type="entry name" value="Glyas_Bleomycin-R_OHBP_Dase"/>
</dbReference>
<dbReference type="GO" id="GO:0051213">
    <property type="term" value="F:dioxygenase activity"/>
    <property type="evidence" value="ECO:0007669"/>
    <property type="project" value="UniProtKB-KW"/>
</dbReference>
<dbReference type="Pfam" id="PF00903">
    <property type="entry name" value="Glyoxalase"/>
    <property type="match status" value="1"/>
</dbReference>
<comment type="caution">
    <text evidence="2">The sequence shown here is derived from an EMBL/GenBank/DDBJ whole genome shotgun (WGS) entry which is preliminary data.</text>
</comment>
<dbReference type="OrthoDB" id="9794917at2"/>